<evidence type="ECO:0000256" key="2">
    <source>
        <dbReference type="ARBA" id="ARBA00023186"/>
    </source>
</evidence>
<dbReference type="InterPro" id="IPR002423">
    <property type="entry name" value="Cpn60/GroEL/TCP-1"/>
</dbReference>
<dbReference type="GO" id="GO:0005524">
    <property type="term" value="F:ATP binding"/>
    <property type="evidence" value="ECO:0007669"/>
    <property type="project" value="InterPro"/>
</dbReference>
<sequence length="551" mass="58169">MAKQIVYGEEARRKLLDGINAATDAIKVTLGPKARTVVLDKSFGSPTIINDGVTIAKDIDLPDPYENMGARLVKEVANKAQDTAGDGTSTAAILAQALCKYGLRNVSAGMSPVNLKSGFDKAIEAVVAELKKNSIPVNSSEMIMQVATLSANNDPEIGQLIANAVDKVGEEGVITVEEAKSLETSLKVVEGMEFDKGYVSPYMITDREKREAVLEKPMLLLTDHTISSAQELIPSLESSVKVNKRPLMIISKDVEGEALATLVLNVASKVVKACAVKAPGFGDELGENLEDIAVLTGGKVLVKDQGADLKEAIPDEFFGSSDKVIIGKNKTTIIAGAGKSKQVEERVKILRGQLKLAKSKWDREKIEKRIGRLSGGVAVLEIGAATETEMKEKKARVDDALNATRAAMAEGVVVGGGVALLRARKVLDKLEKKMSREESVGVSIVRDALAVPAKQIAENAGEDGSVVVSKIVDSKKSSYGFNARVNEYTDLIDAGVIDPVKVTRNALQAAGSIAGLVLTTETLVTDIPVENGSAPAPDMGMGGMGGMGGMM</sequence>
<dbReference type="NCBIfam" id="NF009489">
    <property type="entry name" value="PRK12851.1"/>
    <property type="match status" value="1"/>
</dbReference>
<dbReference type="Gene3D" id="3.50.7.10">
    <property type="entry name" value="GroEL"/>
    <property type="match status" value="1"/>
</dbReference>
<dbReference type="FunFam" id="3.50.7.10:FF:000001">
    <property type="entry name" value="60 kDa chaperonin"/>
    <property type="match status" value="1"/>
</dbReference>
<dbReference type="InterPro" id="IPR027413">
    <property type="entry name" value="GROEL-like_equatorial_sf"/>
</dbReference>
<gene>
    <name evidence="4" type="ORF">BEU04_00030</name>
</gene>
<dbReference type="PANTHER" id="PTHR45633">
    <property type="entry name" value="60 KDA HEAT SHOCK PROTEIN, MITOCHONDRIAL"/>
    <property type="match status" value="1"/>
</dbReference>
<proteinExistence type="inferred from homology"/>
<dbReference type="NCBIfam" id="TIGR02348">
    <property type="entry name" value="GroEL"/>
    <property type="match status" value="1"/>
</dbReference>
<dbReference type="NCBIfam" id="NF000592">
    <property type="entry name" value="PRK00013.1"/>
    <property type="match status" value="1"/>
</dbReference>
<dbReference type="InterPro" id="IPR027410">
    <property type="entry name" value="TCP-1-like_intermed_sf"/>
</dbReference>
<dbReference type="GO" id="GO:0140662">
    <property type="term" value="F:ATP-dependent protein folding chaperone"/>
    <property type="evidence" value="ECO:0007669"/>
    <property type="project" value="InterPro"/>
</dbReference>
<organism evidence="4 5">
    <name type="scientific">Marine Group III euryarchaeote CG-Bathy1</name>
    <dbReference type="NCBI Taxonomy" id="1889001"/>
    <lineage>
        <taxon>Archaea</taxon>
        <taxon>Methanobacteriati</taxon>
        <taxon>Thermoplasmatota</taxon>
        <taxon>Thermoplasmata</taxon>
        <taxon>Candidatus Thermoprofundales</taxon>
    </lineage>
</organism>
<dbReference type="CDD" id="cd03344">
    <property type="entry name" value="GroEL"/>
    <property type="match status" value="1"/>
</dbReference>
<dbReference type="Proteomes" id="UP000183815">
    <property type="component" value="Unassembled WGS sequence"/>
</dbReference>
<name>A0A1J5TVG4_9ARCH</name>
<evidence type="ECO:0000313" key="4">
    <source>
        <dbReference type="EMBL" id="OIR20240.1"/>
    </source>
</evidence>
<dbReference type="NCBIfam" id="NF009488">
    <property type="entry name" value="PRK12850.1"/>
    <property type="match status" value="1"/>
</dbReference>
<dbReference type="NCBIfam" id="NF009487">
    <property type="entry name" value="PRK12849.1"/>
    <property type="match status" value="1"/>
</dbReference>
<dbReference type="AlphaFoldDB" id="A0A1J5TVG4"/>
<dbReference type="SUPFAM" id="SSF48592">
    <property type="entry name" value="GroEL equatorial domain-like"/>
    <property type="match status" value="1"/>
</dbReference>
<dbReference type="HAMAP" id="MF_00600">
    <property type="entry name" value="CH60"/>
    <property type="match status" value="1"/>
</dbReference>
<dbReference type="Gene3D" id="1.10.560.10">
    <property type="entry name" value="GroEL-like equatorial domain"/>
    <property type="match status" value="1"/>
</dbReference>
<dbReference type="SUPFAM" id="SSF54849">
    <property type="entry name" value="GroEL-intermediate domain like"/>
    <property type="match status" value="2"/>
</dbReference>
<comment type="similarity">
    <text evidence="1 3">Belongs to the chaperonin (HSP60) family.</text>
</comment>
<evidence type="ECO:0000256" key="3">
    <source>
        <dbReference type="RuleBase" id="RU000418"/>
    </source>
</evidence>
<evidence type="ECO:0000313" key="5">
    <source>
        <dbReference type="Proteomes" id="UP000183815"/>
    </source>
</evidence>
<dbReference type="SUPFAM" id="SSF52029">
    <property type="entry name" value="GroEL apical domain-like"/>
    <property type="match status" value="1"/>
</dbReference>
<dbReference type="Gene3D" id="3.30.260.10">
    <property type="entry name" value="TCP-1-like chaperonin intermediate domain"/>
    <property type="match status" value="1"/>
</dbReference>
<dbReference type="InterPro" id="IPR001844">
    <property type="entry name" value="Cpn60/GroEL"/>
</dbReference>
<dbReference type="InterPro" id="IPR027409">
    <property type="entry name" value="GroEL-like_apical_dom_sf"/>
</dbReference>
<protein>
    <submittedName>
        <fullName evidence="4">Chaperonin GroL</fullName>
    </submittedName>
</protein>
<reference evidence="4 5" key="1">
    <citation type="submission" date="2016-08" db="EMBL/GenBank/DDBJ databases">
        <title>New Insights into Marine Group III Euryarchaeota, from dark to light.</title>
        <authorList>
            <person name="Haro-Moreno J.M."/>
            <person name="Rodriguez-Valera F."/>
            <person name="Lopez-Garcia P."/>
            <person name="Moreira D."/>
            <person name="Martin-Cuadrado A.B."/>
        </authorList>
    </citation>
    <scope>NUCLEOTIDE SEQUENCE [LARGE SCALE GENOMIC DNA]</scope>
    <source>
        <strain evidence="4">CG-Bathy1</strain>
    </source>
</reference>
<dbReference type="EMBL" id="MIYU01000001">
    <property type="protein sequence ID" value="OIR20240.1"/>
    <property type="molecule type" value="Genomic_DNA"/>
</dbReference>
<dbReference type="Pfam" id="PF00118">
    <property type="entry name" value="Cpn60_TCP1"/>
    <property type="match status" value="1"/>
</dbReference>
<dbReference type="PRINTS" id="PR00298">
    <property type="entry name" value="CHAPERONIN60"/>
</dbReference>
<comment type="caution">
    <text evidence="4">The sequence shown here is derived from an EMBL/GenBank/DDBJ whole genome shotgun (WGS) entry which is preliminary data.</text>
</comment>
<evidence type="ECO:0000256" key="1">
    <source>
        <dbReference type="ARBA" id="ARBA00006607"/>
    </source>
</evidence>
<dbReference type="GO" id="GO:0042026">
    <property type="term" value="P:protein refolding"/>
    <property type="evidence" value="ECO:0007669"/>
    <property type="project" value="InterPro"/>
</dbReference>
<accession>A0A1J5TVG4</accession>
<keyword evidence="2" id="KW-0143">Chaperone</keyword>